<dbReference type="InterPro" id="IPR009003">
    <property type="entry name" value="Peptidase_S1_PA"/>
</dbReference>
<name>A0A016TUF7_9BILA</name>
<organism evidence="2 3">
    <name type="scientific">Ancylostoma ceylanicum</name>
    <dbReference type="NCBI Taxonomy" id="53326"/>
    <lineage>
        <taxon>Eukaryota</taxon>
        <taxon>Metazoa</taxon>
        <taxon>Ecdysozoa</taxon>
        <taxon>Nematoda</taxon>
        <taxon>Chromadorea</taxon>
        <taxon>Rhabditida</taxon>
        <taxon>Rhabditina</taxon>
        <taxon>Rhabditomorpha</taxon>
        <taxon>Strongyloidea</taxon>
        <taxon>Ancylostomatidae</taxon>
        <taxon>Ancylostomatinae</taxon>
        <taxon>Ancylostoma</taxon>
    </lineage>
</organism>
<feature type="chain" id="PRO_5001491464" description="Peptidase S1 domain-containing protein" evidence="1">
    <location>
        <begin position="23"/>
        <end position="284"/>
    </location>
</feature>
<dbReference type="Gene3D" id="2.40.10.10">
    <property type="entry name" value="Trypsin-like serine proteases"/>
    <property type="match status" value="1"/>
</dbReference>
<evidence type="ECO:0000256" key="1">
    <source>
        <dbReference type="SAM" id="SignalP"/>
    </source>
</evidence>
<sequence length="284" mass="31409">MLHRSSMWLSIGILFLLRLATCMKDVEETEWNRSGYLVKILSESVTNEGVRACTGTLITPSLVLTSSKCIDTEESNAIVIYAKGPNHRKRAVGSISMSGDFALLEIHPIKDEMCPRPPAPVRLSRLPINIKLTAAPWQRVNLEDLSEQKCRITGFETTSVGNYSSVHNTMQTPVQAVRDGDTVVVDVSSGSPVCWDDIGLPLECMLDNKGWTQVGLLHSVMRAADDEVEDEPSDCNDITALIFAVFHDDTLPTLLEDHTVQLITSSKQCFSRAVIDEEMENSTE</sequence>
<keyword evidence="3" id="KW-1185">Reference proteome</keyword>
<dbReference type="AlphaFoldDB" id="A0A016TUF7"/>
<dbReference type="EMBL" id="JARK01001412">
    <property type="protein sequence ID" value="EYC06435.1"/>
    <property type="molecule type" value="Genomic_DNA"/>
</dbReference>
<keyword evidence="1" id="KW-0732">Signal</keyword>
<dbReference type="STRING" id="53326.A0A016TUF7"/>
<proteinExistence type="predicted"/>
<evidence type="ECO:0008006" key="4">
    <source>
        <dbReference type="Google" id="ProtNLM"/>
    </source>
</evidence>
<dbReference type="InterPro" id="IPR043504">
    <property type="entry name" value="Peptidase_S1_PA_chymotrypsin"/>
</dbReference>
<comment type="caution">
    <text evidence="2">The sequence shown here is derived from an EMBL/GenBank/DDBJ whole genome shotgun (WGS) entry which is preliminary data.</text>
</comment>
<evidence type="ECO:0000313" key="3">
    <source>
        <dbReference type="Proteomes" id="UP000024635"/>
    </source>
</evidence>
<dbReference type="Proteomes" id="UP000024635">
    <property type="component" value="Unassembled WGS sequence"/>
</dbReference>
<gene>
    <name evidence="2" type="primary">Acey_s0076.g1061</name>
    <name evidence="2" type="synonym">Acey-F48E3.4</name>
    <name evidence="2" type="ORF">Y032_0076g1061</name>
</gene>
<feature type="signal peptide" evidence="1">
    <location>
        <begin position="1"/>
        <end position="22"/>
    </location>
</feature>
<accession>A0A016TUF7</accession>
<protein>
    <recommendedName>
        <fullName evidence="4">Peptidase S1 domain-containing protein</fullName>
    </recommendedName>
</protein>
<reference evidence="3" key="1">
    <citation type="journal article" date="2015" name="Nat. Genet.">
        <title>The genome and transcriptome of the zoonotic hookworm Ancylostoma ceylanicum identify infection-specific gene families.</title>
        <authorList>
            <person name="Schwarz E.M."/>
            <person name="Hu Y."/>
            <person name="Antoshechkin I."/>
            <person name="Miller M.M."/>
            <person name="Sternberg P.W."/>
            <person name="Aroian R.V."/>
        </authorList>
    </citation>
    <scope>NUCLEOTIDE SEQUENCE</scope>
    <source>
        <strain evidence="3">HY135</strain>
    </source>
</reference>
<dbReference type="OrthoDB" id="5858510at2759"/>
<dbReference type="SUPFAM" id="SSF50494">
    <property type="entry name" value="Trypsin-like serine proteases"/>
    <property type="match status" value="1"/>
</dbReference>
<evidence type="ECO:0000313" key="2">
    <source>
        <dbReference type="EMBL" id="EYC06435.1"/>
    </source>
</evidence>